<reference evidence="3" key="1">
    <citation type="submission" date="2018-07" db="EMBL/GenBank/DDBJ databases">
        <authorList>
            <person name="Quirk P.G."/>
            <person name="Krulwich T.A."/>
        </authorList>
    </citation>
    <scope>NUCLEOTIDE SEQUENCE</scope>
</reference>
<sequence>MSPKTKSVILDVDVGTDDAWAILLLLNNELKYNFKIKAITCVFGNSCVENIGKNVLRVLETVNRLDIPVYLGCNEPLIIHNPDDRNVSFHGVDGLCDIKYESEPDTSIIRKCNAIEAICEILKENENVTIICLGPLTNLALLMKLHPITRDKINDIYIMGGNRHGVGNITRAAEFNFYCDPEAAFIVFQSAKCRIKLLPLETVRNSDKIPISWRFNELTRNIDNKITKLLDPIEKKAYKNWNYWSPFDTFCAAYFIDPTIARKTEDFHMTIELNGLFTRGQVVIDHLDQQTYKNVTVIEEIDVEKFKMLIEDTVKQVS</sequence>
<dbReference type="Pfam" id="PF01156">
    <property type="entry name" value="IU_nuc_hydro"/>
    <property type="match status" value="1"/>
</dbReference>
<dbReference type="OMA" id="REYYATV"/>
<gene>
    <name evidence="3" type="primary">CSON010018</name>
</gene>
<evidence type="ECO:0000259" key="2">
    <source>
        <dbReference type="Pfam" id="PF01156"/>
    </source>
</evidence>
<dbReference type="AlphaFoldDB" id="A0A336N1J8"/>
<feature type="domain" description="Inosine/uridine-preferring nucleoside hydrolase" evidence="2">
    <location>
        <begin position="8"/>
        <end position="307"/>
    </location>
</feature>
<evidence type="ECO:0000313" key="3">
    <source>
        <dbReference type="EMBL" id="SSX35439.1"/>
    </source>
</evidence>
<accession>A0A336N1J8</accession>
<dbReference type="EMBL" id="UFQT01004024">
    <property type="protein sequence ID" value="SSX35439.1"/>
    <property type="molecule type" value="Genomic_DNA"/>
</dbReference>
<dbReference type="SUPFAM" id="SSF53590">
    <property type="entry name" value="Nucleoside hydrolase"/>
    <property type="match status" value="1"/>
</dbReference>
<organism evidence="3">
    <name type="scientific">Culicoides sonorensis</name>
    <name type="common">Biting midge</name>
    <dbReference type="NCBI Taxonomy" id="179676"/>
    <lineage>
        <taxon>Eukaryota</taxon>
        <taxon>Metazoa</taxon>
        <taxon>Ecdysozoa</taxon>
        <taxon>Arthropoda</taxon>
        <taxon>Hexapoda</taxon>
        <taxon>Insecta</taxon>
        <taxon>Pterygota</taxon>
        <taxon>Neoptera</taxon>
        <taxon>Endopterygota</taxon>
        <taxon>Diptera</taxon>
        <taxon>Nematocera</taxon>
        <taxon>Chironomoidea</taxon>
        <taxon>Ceratopogonidae</taxon>
        <taxon>Ceratopogoninae</taxon>
        <taxon>Culicoides</taxon>
        <taxon>Monoculicoides</taxon>
    </lineage>
</organism>
<dbReference type="InterPro" id="IPR001910">
    <property type="entry name" value="Inosine/uridine_hydrolase_dom"/>
</dbReference>
<dbReference type="GO" id="GO:0016799">
    <property type="term" value="F:hydrolase activity, hydrolyzing N-glycosyl compounds"/>
    <property type="evidence" value="ECO:0007669"/>
    <property type="project" value="InterPro"/>
</dbReference>
<evidence type="ECO:0000256" key="1">
    <source>
        <dbReference type="ARBA" id="ARBA00009176"/>
    </source>
</evidence>
<dbReference type="CDD" id="cd02649">
    <property type="entry name" value="nuc_hydro_CeIAG"/>
    <property type="match status" value="1"/>
</dbReference>
<dbReference type="Gene3D" id="3.90.245.10">
    <property type="entry name" value="Ribonucleoside hydrolase-like"/>
    <property type="match status" value="1"/>
</dbReference>
<dbReference type="InterPro" id="IPR036452">
    <property type="entry name" value="Ribo_hydro-like"/>
</dbReference>
<dbReference type="InterPro" id="IPR052775">
    <property type="entry name" value="IUN_hydrolase"/>
</dbReference>
<comment type="similarity">
    <text evidence="1">Belongs to the IUNH family.</text>
</comment>
<name>A0A336N1J8_CULSO</name>
<dbReference type="PANTHER" id="PTHR46190:SF1">
    <property type="entry name" value="SI:CH211-201H21.5"/>
    <property type="match status" value="1"/>
</dbReference>
<protein>
    <submittedName>
        <fullName evidence="3">CSON010018 protein</fullName>
    </submittedName>
</protein>
<dbReference type="PANTHER" id="PTHR46190">
    <property type="entry name" value="SI:CH211-201H21.5-RELATED"/>
    <property type="match status" value="1"/>
</dbReference>
<proteinExistence type="inferred from homology"/>
<dbReference type="VEuPathDB" id="VectorBase:CSON010018"/>